<dbReference type="Gene3D" id="3.55.50.10">
    <property type="entry name" value="Baseplate protein-like domains"/>
    <property type="match status" value="1"/>
</dbReference>
<dbReference type="PIRSF" id="PIRSF004440">
    <property type="entry name" value="GpP"/>
    <property type="match status" value="1"/>
</dbReference>
<dbReference type="Pfam" id="PF21683">
    <property type="entry name" value="GpP-like_1st"/>
    <property type="match status" value="1"/>
</dbReference>
<dbReference type="InterPro" id="IPR026276">
    <property type="entry name" value="Baseplate_GpP"/>
</dbReference>
<dbReference type="InterPro" id="IPR023399">
    <property type="entry name" value="Baseplate-like_2-layer_sand"/>
</dbReference>
<dbReference type="Gene3D" id="3.30.1920.10">
    <property type="entry name" value="Baseplate protein-like domains - 2 layer sandwich fold"/>
    <property type="match status" value="1"/>
</dbReference>
<evidence type="ECO:0000313" key="4">
    <source>
        <dbReference type="EMBL" id="SIT50435.1"/>
    </source>
</evidence>
<dbReference type="EMBL" id="CYGY02000083">
    <property type="protein sequence ID" value="SIT50435.1"/>
    <property type="molecule type" value="Genomic_DNA"/>
</dbReference>
<comment type="caution">
    <text evidence="4">The sequence shown here is derived from an EMBL/GenBank/DDBJ whole genome shotgun (WGS) entry which is preliminary data.</text>
</comment>
<evidence type="ECO:0000313" key="5">
    <source>
        <dbReference type="Proteomes" id="UP000195569"/>
    </source>
</evidence>
<evidence type="ECO:0000259" key="2">
    <source>
        <dbReference type="Pfam" id="PF21929"/>
    </source>
</evidence>
<dbReference type="Pfam" id="PF21929">
    <property type="entry name" value="GpP_4th"/>
    <property type="match status" value="1"/>
</dbReference>
<protein>
    <submittedName>
        <fullName evidence="4">Bacteriophage tail protein GpP,Mu-like protein</fullName>
    </submittedName>
</protein>
<accession>A0A1N7SSJ0</accession>
<proteinExistence type="predicted"/>
<sequence length="354" mass="38571">MSDELTLTVGGKVISGWTDVRVTRGIERIPGDFDIGLTELFPGELDEVVVTPGDACVVQIGGDTVVTGYIDRYIPSFDTYDHRIRVVGRGKCQDLVDCSAEWSNGQISGASALAVASKLAAPYGITASCNESGLRVIPQFNLMLGETPFEIIDRVSKYSSLLAYEETDGNLILARASTLQHATNLEEGQNVEGASVEYSADQRFQTYRAFLQAINTFKEGGDGGNLIATTTDSGVLRNRQKFIIAEAVAGYMDVAAQRAAWEMNRRNGRSVVVRVVVDSWRDGDGMLWAPNMLVSVYLPSLKLDRKTWLISEVTFRTDENGTHAELVIMSPDAFAVEPTALQYGFVDGSTLSTQ</sequence>
<keyword evidence="5" id="KW-1185">Reference proteome</keyword>
<dbReference type="Pfam" id="PF22255">
    <property type="entry name" value="Gp44-like_2nd"/>
    <property type="match status" value="1"/>
</dbReference>
<organism evidence="4 5">
    <name type="scientific">Paraburkholderia piptadeniae</name>
    <dbReference type="NCBI Taxonomy" id="1701573"/>
    <lineage>
        <taxon>Bacteria</taxon>
        <taxon>Pseudomonadati</taxon>
        <taxon>Pseudomonadota</taxon>
        <taxon>Betaproteobacteria</taxon>
        <taxon>Burkholderiales</taxon>
        <taxon>Burkholderiaceae</taxon>
        <taxon>Paraburkholderia</taxon>
    </lineage>
</organism>
<feature type="domain" description="Baseplate hub protein gp44-like N-terminal" evidence="1">
    <location>
        <begin position="5"/>
        <end position="89"/>
    </location>
</feature>
<reference evidence="4" key="1">
    <citation type="submission" date="2016-12" db="EMBL/GenBank/DDBJ databases">
        <authorList>
            <person name="Moulin L."/>
        </authorList>
    </citation>
    <scope>NUCLEOTIDE SEQUENCE [LARGE SCALE GENOMIC DNA]</scope>
    <source>
        <strain evidence="4">STM 7183</strain>
    </source>
</reference>
<dbReference type="InterPro" id="IPR053982">
    <property type="entry name" value="Gp44/GpP-like_C"/>
</dbReference>
<evidence type="ECO:0000259" key="3">
    <source>
        <dbReference type="Pfam" id="PF22255"/>
    </source>
</evidence>
<feature type="domain" description="Baseplate hub protein gp44/GpP-like second" evidence="3">
    <location>
        <begin position="92"/>
        <end position="175"/>
    </location>
</feature>
<dbReference type="Proteomes" id="UP000195569">
    <property type="component" value="Unassembled WGS sequence"/>
</dbReference>
<dbReference type="AlphaFoldDB" id="A0A1N7SSJ0"/>
<gene>
    <name evidence="4" type="ORF">BN2476_830006</name>
</gene>
<dbReference type="Gene3D" id="2.30.300.10">
    <property type="entry name" value="Baseplate protein-like domain - beta roll fold"/>
    <property type="match status" value="1"/>
</dbReference>
<dbReference type="InterPro" id="IPR053981">
    <property type="entry name" value="Gp44/GpP-like_2nd"/>
</dbReference>
<evidence type="ECO:0000259" key="1">
    <source>
        <dbReference type="Pfam" id="PF21683"/>
    </source>
</evidence>
<dbReference type="SUPFAM" id="SSF69279">
    <property type="entry name" value="Phage tail proteins"/>
    <property type="match status" value="2"/>
</dbReference>
<feature type="domain" description="Baseplate hub protein gp44/GpP-like C-terminal" evidence="2">
    <location>
        <begin position="255"/>
        <end position="337"/>
    </location>
</feature>
<dbReference type="InterPro" id="IPR049354">
    <property type="entry name" value="GpP-like_N"/>
</dbReference>
<dbReference type="RefSeq" id="WP_087739135.1">
    <property type="nucleotide sequence ID" value="NZ_CYGY02000083.1"/>
</dbReference>
<dbReference type="OrthoDB" id="9016931at2"/>
<name>A0A1N7SSJ0_9BURK</name>